<reference evidence="2" key="1">
    <citation type="submission" date="2016-10" db="EMBL/GenBank/DDBJ databases">
        <authorList>
            <person name="Varghese N."/>
            <person name="Submissions S."/>
        </authorList>
    </citation>
    <scope>NUCLEOTIDE SEQUENCE [LARGE SCALE GENOMIC DNA]</scope>
    <source>
        <strain evidence="2">Gh-105</strain>
    </source>
</reference>
<dbReference type="AlphaFoldDB" id="A0A1I2QNG4"/>
<accession>A0A1I2QNG4</accession>
<dbReference type="EMBL" id="FOPM01000001">
    <property type="protein sequence ID" value="SFG29992.1"/>
    <property type="molecule type" value="Genomic_DNA"/>
</dbReference>
<organism evidence="1 2">
    <name type="scientific">Methylobacterium gossipiicola</name>
    <dbReference type="NCBI Taxonomy" id="582675"/>
    <lineage>
        <taxon>Bacteria</taxon>
        <taxon>Pseudomonadati</taxon>
        <taxon>Pseudomonadota</taxon>
        <taxon>Alphaproteobacteria</taxon>
        <taxon>Hyphomicrobiales</taxon>
        <taxon>Methylobacteriaceae</taxon>
        <taxon>Methylobacterium</taxon>
    </lineage>
</organism>
<dbReference type="InterPro" id="IPR021698">
    <property type="entry name" value="DUF3280"/>
</dbReference>
<gene>
    <name evidence="1" type="ORF">SAMN05192565_101273</name>
</gene>
<evidence type="ECO:0000313" key="2">
    <source>
        <dbReference type="Proteomes" id="UP000199229"/>
    </source>
</evidence>
<dbReference type="RefSeq" id="WP_091968156.1">
    <property type="nucleotide sequence ID" value="NZ_FOPM01000001.1"/>
</dbReference>
<name>A0A1I2QNG4_9HYPH</name>
<evidence type="ECO:0008006" key="3">
    <source>
        <dbReference type="Google" id="ProtNLM"/>
    </source>
</evidence>
<dbReference type="Pfam" id="PF11684">
    <property type="entry name" value="DUF3280"/>
    <property type="match status" value="1"/>
</dbReference>
<dbReference type="STRING" id="582675.SAMN05192565_101273"/>
<evidence type="ECO:0000313" key="1">
    <source>
        <dbReference type="EMBL" id="SFG29992.1"/>
    </source>
</evidence>
<proteinExistence type="predicted"/>
<dbReference type="Proteomes" id="UP000199229">
    <property type="component" value="Unassembled WGS sequence"/>
</dbReference>
<keyword evidence="2" id="KW-1185">Reference proteome</keyword>
<dbReference type="OrthoDB" id="8442682at2"/>
<protein>
    <recommendedName>
        <fullName evidence="3">DUF2380 domain-containing protein</fullName>
    </recommendedName>
</protein>
<sequence>MRVSNLLRARALGKPTTRSKVRNRLAGLGATALLFATLGVAPAHAVEALVVLPIKLLDTSGEPTDQAAQHAERLVRLADGLATDLTRAGLYRATRLPADLLRRACPSEDGACLLKAARARGADVIFIGVVHKSSTLILQLWARVVDARTGRDLFSRDLNFRGDTDEAWHRAAAFLLSQIRDGGLEDR</sequence>